<protein>
    <recommendedName>
        <fullName evidence="4">Large ribosomal subunit protein eL38</fullName>
    </recommendedName>
    <alternativeName>
        <fullName evidence="5">60S ribosomal protein L38</fullName>
    </alternativeName>
</protein>
<keyword evidence="2 6" id="KW-0689">Ribosomal protein</keyword>
<evidence type="ECO:0000256" key="3">
    <source>
        <dbReference type="ARBA" id="ARBA00023274"/>
    </source>
</evidence>
<evidence type="ECO:0000256" key="2">
    <source>
        <dbReference type="ARBA" id="ARBA00022980"/>
    </source>
</evidence>
<feature type="region of interest" description="Disordered" evidence="7">
    <location>
        <begin position="1"/>
        <end position="55"/>
    </location>
</feature>
<evidence type="ECO:0000256" key="5">
    <source>
        <dbReference type="ARBA" id="ARBA00035338"/>
    </source>
</evidence>
<feature type="compositionally biased region" description="Polar residues" evidence="7">
    <location>
        <begin position="1"/>
        <end position="30"/>
    </location>
</feature>
<dbReference type="EMBL" id="JAKZEL010000002">
    <property type="protein sequence ID" value="KAI4545763.1"/>
    <property type="molecule type" value="Genomic_DNA"/>
</dbReference>
<comment type="similarity">
    <text evidence="1 6">Belongs to the eukaryotic ribosomal protein eL38 family.</text>
</comment>
<dbReference type="Proteomes" id="UP001214576">
    <property type="component" value="Unassembled WGS sequence"/>
</dbReference>
<evidence type="ECO:0000313" key="9">
    <source>
        <dbReference type="Proteomes" id="UP001214576"/>
    </source>
</evidence>
<dbReference type="GO" id="GO:0006412">
    <property type="term" value="P:translation"/>
    <property type="evidence" value="ECO:0007669"/>
    <property type="project" value="InterPro"/>
</dbReference>
<dbReference type="GO" id="GO:1990904">
    <property type="term" value="C:ribonucleoprotein complex"/>
    <property type="evidence" value="ECO:0007669"/>
    <property type="project" value="UniProtKB-KW"/>
</dbReference>
<dbReference type="AlphaFoldDB" id="A0AAD4UEJ2"/>
<reference evidence="8" key="1">
    <citation type="submission" date="2022-03" db="EMBL/GenBank/DDBJ databases">
        <title>Genomic analyses of argali, domestic sheep and their hybrids provide insights into chromosomal evolution, heterosis and genetic basis of agronomic traits.</title>
        <authorList>
            <person name="Li M."/>
        </authorList>
    </citation>
    <scope>NUCLEOTIDE SEQUENCE</scope>
    <source>
        <strain evidence="8">CAU-MHL-2022a</strain>
        <tissue evidence="8">Skin</tissue>
    </source>
</reference>
<evidence type="ECO:0000313" key="8">
    <source>
        <dbReference type="EMBL" id="KAI4545763.1"/>
    </source>
</evidence>
<proteinExistence type="inferred from homology"/>
<dbReference type="Gene3D" id="3.30.720.90">
    <property type="match status" value="1"/>
</dbReference>
<organism evidence="8 9">
    <name type="scientific">Ovis ammon polii</name>
    <dbReference type="NCBI Taxonomy" id="230172"/>
    <lineage>
        <taxon>Eukaryota</taxon>
        <taxon>Metazoa</taxon>
        <taxon>Chordata</taxon>
        <taxon>Craniata</taxon>
        <taxon>Vertebrata</taxon>
        <taxon>Euteleostomi</taxon>
        <taxon>Mammalia</taxon>
        <taxon>Eutheria</taxon>
        <taxon>Laurasiatheria</taxon>
        <taxon>Artiodactyla</taxon>
        <taxon>Ruminantia</taxon>
        <taxon>Pecora</taxon>
        <taxon>Bovidae</taxon>
        <taxon>Caprinae</taxon>
        <taxon>Ovis</taxon>
    </lineage>
</organism>
<dbReference type="GO" id="GO:0003735">
    <property type="term" value="F:structural constituent of ribosome"/>
    <property type="evidence" value="ECO:0007669"/>
    <property type="project" value="InterPro"/>
</dbReference>
<name>A0AAD4UEJ2_OVIAM</name>
<gene>
    <name evidence="8" type="ORF">MG293_002318</name>
</gene>
<dbReference type="GO" id="GO:0005840">
    <property type="term" value="C:ribosome"/>
    <property type="evidence" value="ECO:0007669"/>
    <property type="project" value="UniProtKB-KW"/>
</dbReference>
<evidence type="ECO:0000256" key="7">
    <source>
        <dbReference type="SAM" id="MobiDB-lite"/>
    </source>
</evidence>
<dbReference type="Pfam" id="PF01781">
    <property type="entry name" value="Ribosomal_L38e"/>
    <property type="match status" value="1"/>
</dbReference>
<sequence>MQSRTESTQGSQTCTESGVNASPLSPQEQASGRDKGGPAKADPASSFSLPLSAGEATAPSAGFLSSTLCWWALRTSATLGERNPRFPLADFSTKILFPNEFASAGRKGATAVQIQRSKGDVESKAGRGRGLYTLVITDKEKAETLTRSLPPAFAEKELK</sequence>
<accession>A0AAD4UEJ2</accession>
<dbReference type="InterPro" id="IPR038464">
    <property type="entry name" value="Ribosomal_eL38_sf"/>
</dbReference>
<keyword evidence="9" id="KW-1185">Reference proteome</keyword>
<comment type="caution">
    <text evidence="8">The sequence shown here is derived from an EMBL/GenBank/DDBJ whole genome shotgun (WGS) entry which is preliminary data.</text>
</comment>
<evidence type="ECO:0000256" key="4">
    <source>
        <dbReference type="ARBA" id="ARBA00035235"/>
    </source>
</evidence>
<keyword evidence="3 6" id="KW-0687">Ribonucleoprotein</keyword>
<evidence type="ECO:0000256" key="1">
    <source>
        <dbReference type="ARBA" id="ARBA00007803"/>
    </source>
</evidence>
<dbReference type="InterPro" id="IPR002675">
    <property type="entry name" value="Ribosomal_eL38"/>
</dbReference>
<evidence type="ECO:0000256" key="6">
    <source>
        <dbReference type="RuleBase" id="RU003445"/>
    </source>
</evidence>